<dbReference type="EMBL" id="VFPA01000002">
    <property type="protein sequence ID" value="TQM11988.1"/>
    <property type="molecule type" value="Genomic_DNA"/>
</dbReference>
<dbReference type="SUPFAM" id="SSF75005">
    <property type="entry name" value="Arabinanase/levansucrase/invertase"/>
    <property type="match status" value="1"/>
</dbReference>
<dbReference type="AlphaFoldDB" id="A0A543DRN7"/>
<accession>A0A543DRN7</accession>
<protein>
    <recommendedName>
        <fullName evidence="3">Glycosyl hydrolase family 43</fullName>
    </recommendedName>
</protein>
<dbReference type="RefSeq" id="WP_211366734.1">
    <property type="nucleotide sequence ID" value="NZ_VFPA01000002.1"/>
</dbReference>
<name>A0A543DRN7_9PSEU</name>
<dbReference type="Gene3D" id="2.115.10.20">
    <property type="entry name" value="Glycosyl hydrolase domain, family 43"/>
    <property type="match status" value="1"/>
</dbReference>
<evidence type="ECO:0000313" key="2">
    <source>
        <dbReference type="Proteomes" id="UP000315677"/>
    </source>
</evidence>
<proteinExistence type="predicted"/>
<gene>
    <name evidence="1" type="ORF">FB558_4561</name>
</gene>
<dbReference type="Proteomes" id="UP000315677">
    <property type="component" value="Unassembled WGS sequence"/>
</dbReference>
<reference evidence="1 2" key="1">
    <citation type="submission" date="2019-06" db="EMBL/GenBank/DDBJ databases">
        <title>Sequencing the genomes of 1000 actinobacteria strains.</title>
        <authorList>
            <person name="Klenk H.-P."/>
        </authorList>
    </citation>
    <scope>NUCLEOTIDE SEQUENCE [LARGE SCALE GENOMIC DNA]</scope>
    <source>
        <strain evidence="1 2">DSM 45301</strain>
    </source>
</reference>
<evidence type="ECO:0000313" key="1">
    <source>
        <dbReference type="EMBL" id="TQM11988.1"/>
    </source>
</evidence>
<comment type="caution">
    <text evidence="1">The sequence shown here is derived from an EMBL/GenBank/DDBJ whole genome shotgun (WGS) entry which is preliminary data.</text>
</comment>
<evidence type="ECO:0008006" key="3">
    <source>
        <dbReference type="Google" id="ProtNLM"/>
    </source>
</evidence>
<dbReference type="InterPro" id="IPR023296">
    <property type="entry name" value="Glyco_hydro_beta-prop_sf"/>
</dbReference>
<organism evidence="1 2">
    <name type="scientific">Pseudonocardia kunmingensis</name>
    <dbReference type="NCBI Taxonomy" id="630975"/>
    <lineage>
        <taxon>Bacteria</taxon>
        <taxon>Bacillati</taxon>
        <taxon>Actinomycetota</taxon>
        <taxon>Actinomycetes</taxon>
        <taxon>Pseudonocardiales</taxon>
        <taxon>Pseudonocardiaceae</taxon>
        <taxon>Pseudonocardia</taxon>
    </lineage>
</organism>
<keyword evidence="2" id="KW-1185">Reference proteome</keyword>
<sequence length="357" mass="39132">MNVDQPDLWRSQGSPAPTVLWDMLDGPMPRGLLGVGDPNVHLVDGRWTLFVGGFTTTFRNRLFRAHLVDEATGPRGAWQIDRDGRGRARPLAADPPKGGWDAAGMHTPSYVPPAAGNGARIYYTGRANAKHYGPGSSYAIGVLEYVDGRWRRRGAPVLEGSAPRWSVLEPRVVHAGGRYRMWYQANPHEIGPGERPDYELRYVESEDGLTGWTPPRVFAGRAEGFFDIAIARRGDGWVMLLARGSDLHGTGGFPPQGLWWSTAAQPSGDRADWSEPRRLLDTDAPGTPVWMARGTYGPGLAFDPADPARATVLLTGVRATPRWPRLLLGRVARLRRPPVPAPFYLSVASLTLDLTTC</sequence>